<keyword evidence="7" id="KW-0175">Coiled coil</keyword>
<dbReference type="PROSITE" id="PS50067">
    <property type="entry name" value="KINESIN_MOTOR_2"/>
    <property type="match status" value="1"/>
</dbReference>
<dbReference type="InterPro" id="IPR027640">
    <property type="entry name" value="Kinesin-like_fam"/>
</dbReference>
<dbReference type="Pfam" id="PF00225">
    <property type="entry name" value="Kinesin"/>
    <property type="match status" value="1"/>
</dbReference>
<dbReference type="STRING" id="31234.E3MN30"/>
<dbReference type="FunCoup" id="E3MN30">
    <property type="interactions" value="860"/>
</dbReference>
<gene>
    <name evidence="10" type="primary">Cre-klp-3</name>
    <name evidence="10" type="ORF">CRE_04061</name>
</gene>
<dbReference type="InParanoid" id="E3MN30"/>
<keyword evidence="4" id="KW-0963">Cytoplasm</keyword>
<accession>E3MN30</accession>
<proteinExistence type="inferred from homology"/>
<dbReference type="GO" id="GO:0051304">
    <property type="term" value="P:chromosome separation"/>
    <property type="evidence" value="ECO:0007669"/>
    <property type="project" value="EnsemblMetazoa"/>
</dbReference>
<comment type="similarity">
    <text evidence="5 6">Belongs to the TRAFAC class myosin-kinesin ATPase superfamily. Kinesin family.</text>
</comment>
<keyword evidence="3 5" id="KW-0067">ATP-binding</keyword>
<dbReference type="InterPro" id="IPR001752">
    <property type="entry name" value="Kinesin_motor_dom"/>
</dbReference>
<dbReference type="GO" id="GO:0005874">
    <property type="term" value="C:microtubule"/>
    <property type="evidence" value="ECO:0007669"/>
    <property type="project" value="UniProtKB-KW"/>
</dbReference>
<dbReference type="InterPro" id="IPR019821">
    <property type="entry name" value="Kinesin_motor_CS"/>
</dbReference>
<dbReference type="GO" id="GO:0003777">
    <property type="term" value="F:microtubule motor activity"/>
    <property type="evidence" value="ECO:0007669"/>
    <property type="project" value="InterPro"/>
</dbReference>
<dbReference type="PANTHER" id="PTHR47972">
    <property type="entry name" value="KINESIN-LIKE PROTEIN KLP-3"/>
    <property type="match status" value="1"/>
</dbReference>
<dbReference type="PROSITE" id="PS00411">
    <property type="entry name" value="KINESIN_MOTOR_1"/>
    <property type="match status" value="1"/>
</dbReference>
<evidence type="ECO:0000313" key="10">
    <source>
        <dbReference type="EMBL" id="EFP05192.1"/>
    </source>
</evidence>
<dbReference type="GO" id="GO:0008017">
    <property type="term" value="F:microtubule binding"/>
    <property type="evidence" value="ECO:0007669"/>
    <property type="project" value="InterPro"/>
</dbReference>
<feature type="coiled-coil region" evidence="7">
    <location>
        <begin position="164"/>
        <end position="198"/>
    </location>
</feature>
<evidence type="ECO:0000256" key="7">
    <source>
        <dbReference type="SAM" id="Coils"/>
    </source>
</evidence>
<evidence type="ECO:0000256" key="8">
    <source>
        <dbReference type="SAM" id="MobiDB-lite"/>
    </source>
</evidence>
<dbReference type="SMART" id="SM00129">
    <property type="entry name" value="KISc"/>
    <property type="match status" value="1"/>
</dbReference>
<organism evidence="11">
    <name type="scientific">Caenorhabditis remanei</name>
    <name type="common">Caenorhabditis vulgaris</name>
    <dbReference type="NCBI Taxonomy" id="31234"/>
    <lineage>
        <taxon>Eukaryota</taxon>
        <taxon>Metazoa</taxon>
        <taxon>Ecdysozoa</taxon>
        <taxon>Nematoda</taxon>
        <taxon>Chromadorea</taxon>
        <taxon>Rhabditida</taxon>
        <taxon>Rhabditina</taxon>
        <taxon>Rhabditomorpha</taxon>
        <taxon>Rhabditoidea</taxon>
        <taxon>Rhabditidae</taxon>
        <taxon>Peloderinae</taxon>
        <taxon>Caenorhabditis</taxon>
    </lineage>
</organism>
<dbReference type="OrthoDB" id="3176171at2759"/>
<dbReference type="eggNOG" id="KOG0239">
    <property type="taxonomic scope" value="Eukaryota"/>
</dbReference>
<evidence type="ECO:0000313" key="11">
    <source>
        <dbReference type="Proteomes" id="UP000008281"/>
    </source>
</evidence>
<evidence type="ECO:0000256" key="5">
    <source>
        <dbReference type="PROSITE-ProRule" id="PRU00283"/>
    </source>
</evidence>
<dbReference type="OMA" id="MDNGVVH"/>
<dbReference type="InterPro" id="IPR036961">
    <property type="entry name" value="Kinesin_motor_dom_sf"/>
</dbReference>
<keyword evidence="5 6" id="KW-0505">Motor protein</keyword>
<dbReference type="Proteomes" id="UP000008281">
    <property type="component" value="Unassembled WGS sequence"/>
</dbReference>
<dbReference type="HOGENOM" id="CLU_001485_12_4_1"/>
<evidence type="ECO:0000256" key="6">
    <source>
        <dbReference type="RuleBase" id="RU000394"/>
    </source>
</evidence>
<feature type="coiled-coil region" evidence="7">
    <location>
        <begin position="32"/>
        <end position="63"/>
    </location>
</feature>
<evidence type="ECO:0000256" key="2">
    <source>
        <dbReference type="ARBA" id="ARBA00022741"/>
    </source>
</evidence>
<keyword evidence="11" id="KW-1185">Reference proteome</keyword>
<dbReference type="InterPro" id="IPR027417">
    <property type="entry name" value="P-loop_NTPase"/>
</dbReference>
<dbReference type="GO" id="GO:0005524">
    <property type="term" value="F:ATP binding"/>
    <property type="evidence" value="ECO:0007669"/>
    <property type="project" value="UniProtKB-UniRule"/>
</dbReference>
<feature type="binding site" evidence="5">
    <location>
        <begin position="328"/>
        <end position="335"/>
    </location>
    <ligand>
        <name>ATP</name>
        <dbReference type="ChEBI" id="CHEBI:30616"/>
    </ligand>
</feature>
<evidence type="ECO:0000259" key="9">
    <source>
        <dbReference type="PROSITE" id="PS50067"/>
    </source>
</evidence>
<sequence length="631" mass="70843">MDSHVGEVDIFQQCKYIHEVELVNMKLQMRILETHIETKDRLLRNLEDIIDEQESRIANMEDFIQGRATTYTNRSNMLRGISVLSLDFGTLSEENLRLKSALSQLQKVARVNEILETDEDYESDMTSNEDRFALSRDSSCSVPRSVSPQPTGDVIKPYPQMVQSMREEGQIKKLQRCAEKLKNEKDELRRLAIDTKDAFSVCMAEMNMMLTSKTTDFFRVLIERYKAEMEKRKQLHNQLVELNGNIRVFYRIRPQLASESDSQKPVVVIDDMDNGVVHVSNSSGSRKTSAGADKVIPTDFSQDQIFNEVSPIITSCIDGYNVCIFAYGHTGSGKTYTMDGPVEMPGINQRAIMQLFETAKERTGDIKYDIKVAMMEIYNEKIRDLLNTSNTNLAIRQTEEGKSSIPGLEEVTVNSAQEVTETLARGRKNKSVAATEANIESSRSHVIVRVLVSATNLITKVTTVGESFEELGSPCLHMSFSGRLNLVDLAGSERVSQTNATGQLLKEAQAINKSLSELGNVVLALRQNQKHIPFRNCQLTRILEDSLSEFSFHVVSENIHFVPDGDSKTLVIVHLSPDAKSLNESISSVNFAEKIGQVFTKSGTMKRESTRRSMTGITTGQRREIPASPKK</sequence>
<evidence type="ECO:0000256" key="1">
    <source>
        <dbReference type="ARBA" id="ARBA00004245"/>
    </source>
</evidence>
<dbReference type="EMBL" id="DS268458">
    <property type="protein sequence ID" value="EFP05192.1"/>
    <property type="molecule type" value="Genomic_DNA"/>
</dbReference>
<evidence type="ECO:0000256" key="3">
    <source>
        <dbReference type="ARBA" id="ARBA00022840"/>
    </source>
</evidence>
<reference evidence="10" key="1">
    <citation type="submission" date="2007-07" db="EMBL/GenBank/DDBJ databases">
        <title>PCAP assembly of the Caenorhabditis remanei genome.</title>
        <authorList>
            <consortium name="The Caenorhabditis remanei Sequencing Consortium"/>
            <person name="Wilson R.K."/>
        </authorList>
    </citation>
    <scope>NUCLEOTIDE SEQUENCE [LARGE SCALE GENOMIC DNA]</scope>
    <source>
        <strain evidence="10">PB4641</strain>
    </source>
</reference>
<dbReference type="AlphaFoldDB" id="E3MN30"/>
<keyword evidence="2 5" id="KW-0547">Nucleotide-binding</keyword>
<protein>
    <recommendedName>
        <fullName evidence="6">Kinesin-like protein</fullName>
    </recommendedName>
</protein>
<feature type="region of interest" description="Disordered" evidence="8">
    <location>
        <begin position="604"/>
        <end position="631"/>
    </location>
</feature>
<evidence type="ECO:0000256" key="4">
    <source>
        <dbReference type="ARBA" id="ARBA00023212"/>
    </source>
</evidence>
<name>E3MN30_CAERE</name>
<keyword evidence="4" id="KW-0206">Cytoskeleton</keyword>
<dbReference type="Gene3D" id="3.40.850.10">
    <property type="entry name" value="Kinesin motor domain"/>
    <property type="match status" value="1"/>
</dbReference>
<dbReference type="SUPFAM" id="SSF52540">
    <property type="entry name" value="P-loop containing nucleoside triphosphate hydrolases"/>
    <property type="match status" value="1"/>
</dbReference>
<keyword evidence="6" id="KW-0493">Microtubule</keyword>
<dbReference type="PANTHER" id="PTHR47972:SF28">
    <property type="entry name" value="KINESIN-LIKE PROTEIN KLP-3"/>
    <property type="match status" value="1"/>
</dbReference>
<dbReference type="GO" id="GO:0007018">
    <property type="term" value="P:microtubule-based movement"/>
    <property type="evidence" value="ECO:0007669"/>
    <property type="project" value="InterPro"/>
</dbReference>
<dbReference type="PRINTS" id="PR00380">
    <property type="entry name" value="KINESINHEAVY"/>
</dbReference>
<feature type="domain" description="Kinesin motor" evidence="9">
    <location>
        <begin position="245"/>
        <end position="598"/>
    </location>
</feature>
<comment type="subcellular location">
    <subcellularLocation>
        <location evidence="1">Cytoplasm</location>
        <location evidence="1">Cytoskeleton</location>
    </subcellularLocation>
</comment>